<evidence type="ECO:0000256" key="3">
    <source>
        <dbReference type="ARBA" id="ARBA00023163"/>
    </source>
</evidence>
<evidence type="ECO:0000256" key="4">
    <source>
        <dbReference type="PROSITE-ProRule" id="PRU00335"/>
    </source>
</evidence>
<dbReference type="Gene3D" id="1.10.357.10">
    <property type="entry name" value="Tetracycline Repressor, domain 2"/>
    <property type="match status" value="1"/>
</dbReference>
<reference evidence="6 7" key="1">
    <citation type="submission" date="2020-07" db="EMBL/GenBank/DDBJ databases">
        <title>Sequencing the genomes of 1000 actinobacteria strains.</title>
        <authorList>
            <person name="Klenk H.-P."/>
        </authorList>
    </citation>
    <scope>NUCLEOTIDE SEQUENCE [LARGE SCALE GENOMIC DNA]</scope>
    <source>
        <strain evidence="6 7">DSM 22083</strain>
    </source>
</reference>
<keyword evidence="1" id="KW-0805">Transcription regulation</keyword>
<dbReference type="EMBL" id="JACCBU010000001">
    <property type="protein sequence ID" value="NYE71940.1"/>
    <property type="molecule type" value="Genomic_DNA"/>
</dbReference>
<keyword evidence="2 4" id="KW-0238">DNA-binding</keyword>
<dbReference type="PANTHER" id="PTHR30055">
    <property type="entry name" value="HTH-TYPE TRANSCRIPTIONAL REGULATOR RUTR"/>
    <property type="match status" value="1"/>
</dbReference>
<protein>
    <submittedName>
        <fullName evidence="6">AcrR family transcriptional regulator</fullName>
    </submittedName>
</protein>
<dbReference type="Pfam" id="PF00440">
    <property type="entry name" value="TetR_N"/>
    <property type="match status" value="1"/>
</dbReference>
<dbReference type="GO" id="GO:0000976">
    <property type="term" value="F:transcription cis-regulatory region binding"/>
    <property type="evidence" value="ECO:0007669"/>
    <property type="project" value="TreeGrafter"/>
</dbReference>
<dbReference type="PANTHER" id="PTHR30055:SF234">
    <property type="entry name" value="HTH-TYPE TRANSCRIPTIONAL REGULATOR BETI"/>
    <property type="match status" value="1"/>
</dbReference>
<name>A0A7Y9LCQ6_9ACTN</name>
<evidence type="ECO:0000313" key="7">
    <source>
        <dbReference type="Proteomes" id="UP000569914"/>
    </source>
</evidence>
<evidence type="ECO:0000256" key="2">
    <source>
        <dbReference type="ARBA" id="ARBA00023125"/>
    </source>
</evidence>
<dbReference type="PROSITE" id="PS50977">
    <property type="entry name" value="HTH_TETR_2"/>
    <property type="match status" value="1"/>
</dbReference>
<keyword evidence="7" id="KW-1185">Reference proteome</keyword>
<dbReference type="InterPro" id="IPR050109">
    <property type="entry name" value="HTH-type_TetR-like_transc_reg"/>
</dbReference>
<feature type="domain" description="HTH tetR-type" evidence="5">
    <location>
        <begin position="10"/>
        <end position="70"/>
    </location>
</feature>
<sequence length="208" mass="22964">MTDAWDRMSPERQRRLIRVAATEFAAAGYQGASLNAIIRRCGLSKSSFYYVVPGKRELYDLVIRELSADLAGRIRIPRPEELAGPAFWPELAALFDRLIAAAAEDEGSTALGRMIYGPGPDEAAGATWTGIEGWIGEALRVGRESGAVRDDLPPALQRRLVFAVLRAMDEWSLTEVEPGTDLGALARAQYDAIRRLLRDESEKFRTSP</sequence>
<dbReference type="InterPro" id="IPR009057">
    <property type="entry name" value="Homeodomain-like_sf"/>
</dbReference>
<dbReference type="AlphaFoldDB" id="A0A7Y9LCQ6"/>
<organism evidence="6 7">
    <name type="scientific">Microlunatus parietis</name>
    <dbReference type="NCBI Taxonomy" id="682979"/>
    <lineage>
        <taxon>Bacteria</taxon>
        <taxon>Bacillati</taxon>
        <taxon>Actinomycetota</taxon>
        <taxon>Actinomycetes</taxon>
        <taxon>Propionibacteriales</taxon>
        <taxon>Propionibacteriaceae</taxon>
        <taxon>Microlunatus</taxon>
    </lineage>
</organism>
<dbReference type="GO" id="GO:0003700">
    <property type="term" value="F:DNA-binding transcription factor activity"/>
    <property type="evidence" value="ECO:0007669"/>
    <property type="project" value="TreeGrafter"/>
</dbReference>
<keyword evidence="3" id="KW-0804">Transcription</keyword>
<evidence type="ECO:0000259" key="5">
    <source>
        <dbReference type="PROSITE" id="PS50977"/>
    </source>
</evidence>
<dbReference type="Proteomes" id="UP000569914">
    <property type="component" value="Unassembled WGS sequence"/>
</dbReference>
<proteinExistence type="predicted"/>
<accession>A0A7Y9LCQ6</accession>
<dbReference type="InterPro" id="IPR001647">
    <property type="entry name" value="HTH_TetR"/>
</dbReference>
<gene>
    <name evidence="6" type="ORF">BKA15_003269</name>
</gene>
<dbReference type="SUPFAM" id="SSF46689">
    <property type="entry name" value="Homeodomain-like"/>
    <property type="match status" value="1"/>
</dbReference>
<evidence type="ECO:0000313" key="6">
    <source>
        <dbReference type="EMBL" id="NYE71940.1"/>
    </source>
</evidence>
<comment type="caution">
    <text evidence="6">The sequence shown here is derived from an EMBL/GenBank/DDBJ whole genome shotgun (WGS) entry which is preliminary data.</text>
</comment>
<feature type="DNA-binding region" description="H-T-H motif" evidence="4">
    <location>
        <begin position="33"/>
        <end position="52"/>
    </location>
</feature>
<dbReference type="RefSeq" id="WP_179752432.1">
    <property type="nucleotide sequence ID" value="NZ_JACCBU010000001.1"/>
</dbReference>
<evidence type="ECO:0000256" key="1">
    <source>
        <dbReference type="ARBA" id="ARBA00023015"/>
    </source>
</evidence>